<dbReference type="InterPro" id="IPR029025">
    <property type="entry name" value="T3SS_substrate_exporter_C"/>
</dbReference>
<dbReference type="STRING" id="1802579.A2310_01335"/>
<feature type="transmembrane region" description="Helical" evidence="12">
    <location>
        <begin position="78"/>
        <end position="107"/>
    </location>
</feature>
<feature type="transmembrane region" description="Helical" evidence="12">
    <location>
        <begin position="144"/>
        <end position="165"/>
    </location>
</feature>
<keyword evidence="6 12" id="KW-0812">Transmembrane</keyword>
<evidence type="ECO:0000256" key="13">
    <source>
        <dbReference type="SAM" id="MobiDB-lite"/>
    </source>
</evidence>
<dbReference type="GO" id="GO:0044780">
    <property type="term" value="P:bacterial-type flagellum assembly"/>
    <property type="evidence" value="ECO:0007669"/>
    <property type="project" value="InterPro"/>
</dbReference>
<comment type="caution">
    <text evidence="14">The sequence shown here is derived from an EMBL/GenBank/DDBJ whole genome shotgun (WGS) entry which is preliminary data.</text>
</comment>
<organism evidence="14 15">
    <name type="scientific">candidate division WOR-1 bacterium RIFOXYB2_FULL_37_13</name>
    <dbReference type="NCBI Taxonomy" id="1802579"/>
    <lineage>
        <taxon>Bacteria</taxon>
        <taxon>Bacillati</taxon>
        <taxon>Saganbacteria</taxon>
    </lineage>
</organism>
<evidence type="ECO:0000256" key="12">
    <source>
        <dbReference type="RuleBase" id="RU364091"/>
    </source>
</evidence>
<evidence type="ECO:0000313" key="15">
    <source>
        <dbReference type="Proteomes" id="UP000178417"/>
    </source>
</evidence>
<dbReference type="AlphaFoldDB" id="A0A1F4SNW7"/>
<dbReference type="PANTHER" id="PTHR30531:SF12">
    <property type="entry name" value="FLAGELLAR BIOSYNTHETIC PROTEIN FLHB"/>
    <property type="match status" value="1"/>
</dbReference>
<dbReference type="GO" id="GO:0009306">
    <property type="term" value="P:protein secretion"/>
    <property type="evidence" value="ECO:0007669"/>
    <property type="project" value="InterPro"/>
</dbReference>
<evidence type="ECO:0000256" key="7">
    <source>
        <dbReference type="ARBA" id="ARBA00022795"/>
    </source>
</evidence>
<feature type="region of interest" description="Disordered" evidence="13">
    <location>
        <begin position="1"/>
        <end position="24"/>
    </location>
</feature>
<dbReference type="InterPro" id="IPR006136">
    <property type="entry name" value="FlhB"/>
</dbReference>
<evidence type="ECO:0000256" key="11">
    <source>
        <dbReference type="ARBA" id="ARBA00023225"/>
    </source>
</evidence>
<dbReference type="EMBL" id="MEUB01000044">
    <property type="protein sequence ID" value="OGC21393.1"/>
    <property type="molecule type" value="Genomic_DNA"/>
</dbReference>
<comment type="subcellular location">
    <subcellularLocation>
        <location evidence="1">Cell membrane</location>
        <topology evidence="1">Multi-pass membrane protein</topology>
    </subcellularLocation>
</comment>
<dbReference type="NCBIfam" id="TIGR00328">
    <property type="entry name" value="flhB"/>
    <property type="match status" value="1"/>
</dbReference>
<evidence type="ECO:0000256" key="8">
    <source>
        <dbReference type="ARBA" id="ARBA00022927"/>
    </source>
</evidence>
<evidence type="ECO:0000256" key="4">
    <source>
        <dbReference type="ARBA" id="ARBA00022448"/>
    </source>
</evidence>
<dbReference type="Pfam" id="PF01312">
    <property type="entry name" value="Bac_export_2"/>
    <property type="match status" value="1"/>
</dbReference>
<keyword evidence="4 12" id="KW-0813">Transport</keyword>
<dbReference type="SUPFAM" id="SSF160544">
    <property type="entry name" value="EscU C-terminal domain-like"/>
    <property type="match status" value="1"/>
</dbReference>
<keyword evidence="10 12" id="KW-0472">Membrane</keyword>
<name>A0A1F4SNW7_UNCSA</name>
<dbReference type="PRINTS" id="PR00950">
    <property type="entry name" value="TYPE3IMSPROT"/>
</dbReference>
<keyword evidence="14" id="KW-0966">Cell projection</keyword>
<dbReference type="GO" id="GO:0005886">
    <property type="term" value="C:plasma membrane"/>
    <property type="evidence" value="ECO:0007669"/>
    <property type="project" value="UniProtKB-SubCell"/>
</dbReference>
<keyword evidence="11 12" id="KW-1006">Bacterial flagellum protein export</keyword>
<feature type="transmembrane region" description="Helical" evidence="12">
    <location>
        <begin position="32"/>
        <end position="49"/>
    </location>
</feature>
<comment type="function">
    <text evidence="12">Required for formation of the rod structure in the basal body of the flagellar apparatus. Together with FliI and FliH, may constitute the export apparatus of flagellin.</text>
</comment>
<comment type="similarity">
    <text evidence="2 12">Belongs to the type III secretion exporter family.</text>
</comment>
<keyword evidence="14" id="KW-0282">Flagellum</keyword>
<evidence type="ECO:0000256" key="2">
    <source>
        <dbReference type="ARBA" id="ARBA00010690"/>
    </source>
</evidence>
<evidence type="ECO:0000256" key="5">
    <source>
        <dbReference type="ARBA" id="ARBA00022475"/>
    </source>
</evidence>
<dbReference type="Gene3D" id="6.10.250.2080">
    <property type="match status" value="1"/>
</dbReference>
<keyword evidence="9 12" id="KW-1133">Transmembrane helix</keyword>
<dbReference type="Gene3D" id="3.40.1690.10">
    <property type="entry name" value="secretion proteins EscU"/>
    <property type="match status" value="1"/>
</dbReference>
<evidence type="ECO:0000313" key="14">
    <source>
        <dbReference type="EMBL" id="OGC21393.1"/>
    </source>
</evidence>
<dbReference type="Proteomes" id="UP000178417">
    <property type="component" value="Unassembled WGS sequence"/>
</dbReference>
<keyword evidence="7 12" id="KW-1005">Bacterial flagellum biogenesis</keyword>
<evidence type="ECO:0000256" key="6">
    <source>
        <dbReference type="ARBA" id="ARBA00022692"/>
    </source>
</evidence>
<proteinExistence type="inferred from homology"/>
<feature type="transmembrane region" description="Helical" evidence="12">
    <location>
        <begin position="185"/>
        <end position="212"/>
    </location>
</feature>
<reference evidence="14 15" key="1">
    <citation type="journal article" date="2016" name="Nat. Commun.">
        <title>Thousands of microbial genomes shed light on interconnected biogeochemical processes in an aquifer system.</title>
        <authorList>
            <person name="Anantharaman K."/>
            <person name="Brown C.T."/>
            <person name="Hug L.A."/>
            <person name="Sharon I."/>
            <person name="Castelle C.J."/>
            <person name="Probst A.J."/>
            <person name="Thomas B.C."/>
            <person name="Singh A."/>
            <person name="Wilkins M.J."/>
            <person name="Karaoz U."/>
            <person name="Brodie E.L."/>
            <person name="Williams K.H."/>
            <person name="Hubbard S.S."/>
            <person name="Banfield J.F."/>
        </authorList>
    </citation>
    <scope>NUCLEOTIDE SEQUENCE [LARGE SCALE GENOMIC DNA]</scope>
</reference>
<dbReference type="PANTHER" id="PTHR30531">
    <property type="entry name" value="FLAGELLAR BIOSYNTHETIC PROTEIN FLHB"/>
    <property type="match status" value="1"/>
</dbReference>
<evidence type="ECO:0000256" key="1">
    <source>
        <dbReference type="ARBA" id="ARBA00004651"/>
    </source>
</evidence>
<keyword evidence="5 12" id="KW-1003">Cell membrane</keyword>
<sequence>MAEQGGDKTEEPTPHRLREAREKGQIAKSREITTAILLLLSYSVFRYFGETSWTALVDMGQGIFSQIPASANEFSLGFAAYILAIGLRSLALALIPIFAVTFLAAIIAESLQTGFVFAGDQLSPKLERLNPLEGFKKIFSMQGFVEVIKSLLKIIIVFYIAWLAVKNDLTYVIVLLESSLWDALVLGGSIAYTVAMRVGTFYIIIAILDYFYRRWEYLKNLKMTKQEIKEEYKRLEGDPQVKQRIRDMARQIAYQRMMSAVPKADVVVTNPTHVACAIKYDQQKAKAPSVLAKGLRKHAEKIRAIAEEYEIPIVENEPLARSIYRTTKVGREIPRELYQAVAEVLAYIYKKKKDREALNKTRLAAIPKG</sequence>
<keyword evidence="8 12" id="KW-0653">Protein transport</keyword>
<gene>
    <name evidence="12" type="primary">flhB</name>
    <name evidence="14" type="ORF">A2310_01335</name>
</gene>
<protein>
    <recommendedName>
        <fullName evidence="3 12">Flagellar biosynthetic protein FlhB</fullName>
    </recommendedName>
</protein>
<evidence type="ECO:0000256" key="10">
    <source>
        <dbReference type="ARBA" id="ARBA00023136"/>
    </source>
</evidence>
<evidence type="ECO:0000256" key="9">
    <source>
        <dbReference type="ARBA" id="ARBA00022989"/>
    </source>
</evidence>
<dbReference type="InterPro" id="IPR006135">
    <property type="entry name" value="T3SS_substrate_exporter"/>
</dbReference>
<keyword evidence="14" id="KW-0969">Cilium</keyword>
<accession>A0A1F4SNW7</accession>
<evidence type="ECO:0000256" key="3">
    <source>
        <dbReference type="ARBA" id="ARBA00021622"/>
    </source>
</evidence>